<reference evidence="2" key="1">
    <citation type="journal article" date="2019" name="Int. J. Syst. Evol. Microbiol.">
        <title>The Global Catalogue of Microorganisms (GCM) 10K type strain sequencing project: providing services to taxonomists for standard genome sequencing and annotation.</title>
        <authorList>
            <consortium name="The Broad Institute Genomics Platform"/>
            <consortium name="The Broad Institute Genome Sequencing Center for Infectious Disease"/>
            <person name="Wu L."/>
            <person name="Ma J."/>
        </authorList>
    </citation>
    <scope>NUCLEOTIDE SEQUENCE [LARGE SCALE GENOMIC DNA]</scope>
    <source>
        <strain evidence="2">JCM 31202</strain>
    </source>
</reference>
<evidence type="ECO:0008006" key="3">
    <source>
        <dbReference type="Google" id="ProtNLM"/>
    </source>
</evidence>
<comment type="caution">
    <text evidence="1">The sequence shown here is derived from an EMBL/GenBank/DDBJ whole genome shotgun (WGS) entry which is preliminary data.</text>
</comment>
<protein>
    <recommendedName>
        <fullName evidence="3">PLAT domain-containing protein</fullName>
    </recommendedName>
</protein>
<dbReference type="EMBL" id="JBHTJA010000034">
    <property type="protein sequence ID" value="MFD0902334.1"/>
    <property type="molecule type" value="Genomic_DNA"/>
</dbReference>
<accession>A0ABW3ES61</accession>
<sequence length="167" mass="16483">MALTSRVSLELLATLTGSADFGAPSSRPRFSRQIDLTSGTGAGQADVIWTDQRTLAASASEDLDLAGSLTDVLGATVTLARVKVLYVAASSANSNNVVLGAAASNAWAGLLNATGTVTLRPGQVLLTAVTDATAMAVTAGTGDLLAVANSGAGSSVTYDIAVIGASA</sequence>
<keyword evidence="2" id="KW-1185">Reference proteome</keyword>
<name>A0ABW3ES61_9ACTN</name>
<organism evidence="1 2">
    <name type="scientific">Actinomadura sediminis</name>
    <dbReference type="NCBI Taxonomy" id="1038904"/>
    <lineage>
        <taxon>Bacteria</taxon>
        <taxon>Bacillati</taxon>
        <taxon>Actinomycetota</taxon>
        <taxon>Actinomycetes</taxon>
        <taxon>Streptosporangiales</taxon>
        <taxon>Thermomonosporaceae</taxon>
        <taxon>Actinomadura</taxon>
    </lineage>
</organism>
<evidence type="ECO:0000313" key="1">
    <source>
        <dbReference type="EMBL" id="MFD0902334.1"/>
    </source>
</evidence>
<dbReference type="RefSeq" id="WP_378300010.1">
    <property type="nucleotide sequence ID" value="NZ_JBHTJA010000034.1"/>
</dbReference>
<evidence type="ECO:0000313" key="2">
    <source>
        <dbReference type="Proteomes" id="UP001596972"/>
    </source>
</evidence>
<proteinExistence type="predicted"/>
<dbReference type="Proteomes" id="UP001596972">
    <property type="component" value="Unassembled WGS sequence"/>
</dbReference>
<gene>
    <name evidence="1" type="ORF">ACFQ11_18190</name>
</gene>